<feature type="region of interest" description="Disordered" evidence="1">
    <location>
        <begin position="1"/>
        <end position="39"/>
    </location>
</feature>
<protein>
    <submittedName>
        <fullName evidence="2">Uncharacterized protein</fullName>
    </submittedName>
</protein>
<sequence length="57" mass="5988">MTRSIATGQVGFGFHNPTSDPNPFDSSSETATQKLASDDSWTTVKKIATATTASIPN</sequence>
<evidence type="ECO:0000256" key="1">
    <source>
        <dbReference type="SAM" id="MobiDB-lite"/>
    </source>
</evidence>
<dbReference type="AlphaFoldDB" id="L7CKG5"/>
<comment type="caution">
    <text evidence="2">The sequence shown here is derived from an EMBL/GenBank/DDBJ whole genome shotgun (WGS) entry which is preliminary data.</text>
</comment>
<gene>
    <name evidence="2" type="ORF">RBSWK_01641</name>
</gene>
<name>L7CKG5_RHOBT</name>
<dbReference type="Proteomes" id="UP000010959">
    <property type="component" value="Unassembled WGS sequence"/>
</dbReference>
<accession>L7CKG5</accession>
<proteinExistence type="predicted"/>
<organism evidence="2 3">
    <name type="scientific">Rhodopirellula baltica SWK14</name>
    <dbReference type="NCBI Taxonomy" id="993516"/>
    <lineage>
        <taxon>Bacteria</taxon>
        <taxon>Pseudomonadati</taxon>
        <taxon>Planctomycetota</taxon>
        <taxon>Planctomycetia</taxon>
        <taxon>Pirellulales</taxon>
        <taxon>Pirellulaceae</taxon>
        <taxon>Rhodopirellula</taxon>
    </lineage>
</organism>
<evidence type="ECO:0000313" key="3">
    <source>
        <dbReference type="Proteomes" id="UP000010959"/>
    </source>
</evidence>
<feature type="compositionally biased region" description="Polar residues" evidence="1">
    <location>
        <begin position="16"/>
        <end position="39"/>
    </location>
</feature>
<evidence type="ECO:0000313" key="2">
    <source>
        <dbReference type="EMBL" id="ELP34458.1"/>
    </source>
</evidence>
<dbReference type="EMBL" id="AMWG01000034">
    <property type="protein sequence ID" value="ELP34458.1"/>
    <property type="molecule type" value="Genomic_DNA"/>
</dbReference>
<reference evidence="2 3" key="1">
    <citation type="journal article" date="2013" name="Mar. Genomics">
        <title>Expression of sulfatases in Rhodopirellula baltica and the diversity of sulfatases in the genus Rhodopirellula.</title>
        <authorList>
            <person name="Wegner C.E."/>
            <person name="Richter-Heitmann T."/>
            <person name="Klindworth A."/>
            <person name="Klockow C."/>
            <person name="Richter M."/>
            <person name="Achstetter T."/>
            <person name="Glockner F.O."/>
            <person name="Harder J."/>
        </authorList>
    </citation>
    <scope>NUCLEOTIDE SEQUENCE [LARGE SCALE GENOMIC DNA]</scope>
    <source>
        <strain evidence="2 3">SWK14</strain>
    </source>
</reference>